<dbReference type="HOGENOM" id="CLU_092366_1_0_6"/>
<reference evidence="5 6" key="1">
    <citation type="submission" date="2006-03" db="EMBL/GenBank/DDBJ databases">
        <authorList>
            <person name="Pinhassi J."/>
            <person name="Pedros-Alio C."/>
            <person name="Ferriera S."/>
            <person name="Johnson J."/>
            <person name="Kravitz S."/>
            <person name="Halpern A."/>
            <person name="Remington K."/>
            <person name="Beeson K."/>
            <person name="Tran B."/>
            <person name="Rogers Y.-H."/>
            <person name="Friedman R."/>
            <person name="Venter J.C."/>
        </authorList>
    </citation>
    <scope>NUCLEOTIDE SEQUENCE [LARGE SCALE GENOMIC DNA]</scope>
    <source>
        <strain evidence="5 6">RED65</strain>
    </source>
</reference>
<organism evidence="5 6">
    <name type="scientific">Bermanella marisrubri</name>
    <dbReference type="NCBI Taxonomy" id="207949"/>
    <lineage>
        <taxon>Bacteria</taxon>
        <taxon>Pseudomonadati</taxon>
        <taxon>Pseudomonadota</taxon>
        <taxon>Gammaproteobacteria</taxon>
        <taxon>Oceanospirillales</taxon>
        <taxon>Oceanospirillaceae</taxon>
        <taxon>Bermanella</taxon>
    </lineage>
</organism>
<feature type="repeat" description="TPR" evidence="3">
    <location>
        <begin position="115"/>
        <end position="148"/>
    </location>
</feature>
<dbReference type="PANTHER" id="PTHR44943">
    <property type="entry name" value="CELLULOSE SYNTHASE OPERON PROTEIN C"/>
    <property type="match status" value="1"/>
</dbReference>
<evidence type="ECO:0000256" key="4">
    <source>
        <dbReference type="SAM" id="SignalP"/>
    </source>
</evidence>
<dbReference type="Pfam" id="PF13424">
    <property type="entry name" value="TPR_12"/>
    <property type="match status" value="1"/>
</dbReference>
<keyword evidence="2 3" id="KW-0802">TPR repeat</keyword>
<feature type="signal peptide" evidence="4">
    <location>
        <begin position="1"/>
        <end position="26"/>
    </location>
</feature>
<dbReference type="EMBL" id="AAQH01000013">
    <property type="protein sequence ID" value="EAT11783.1"/>
    <property type="molecule type" value="Genomic_DNA"/>
</dbReference>
<proteinExistence type="predicted"/>
<dbReference type="SMART" id="SM00028">
    <property type="entry name" value="TPR"/>
    <property type="match status" value="3"/>
</dbReference>
<evidence type="ECO:0000256" key="2">
    <source>
        <dbReference type="ARBA" id="ARBA00022803"/>
    </source>
</evidence>
<protein>
    <submittedName>
        <fullName evidence="5">TPR repeat protein</fullName>
    </submittedName>
</protein>
<dbReference type="PANTHER" id="PTHR44943:SF8">
    <property type="entry name" value="TPR REPEAT-CONTAINING PROTEIN MJ0263"/>
    <property type="match status" value="1"/>
</dbReference>
<dbReference type="PROSITE" id="PS50005">
    <property type="entry name" value="TPR"/>
    <property type="match status" value="2"/>
</dbReference>
<accession>Q1N0Q0</accession>
<dbReference type="SUPFAM" id="SSF48452">
    <property type="entry name" value="TPR-like"/>
    <property type="match status" value="1"/>
</dbReference>
<dbReference type="InterPro" id="IPR019734">
    <property type="entry name" value="TPR_rpt"/>
</dbReference>
<gene>
    <name evidence="5" type="ORF">RED65_05334</name>
</gene>
<keyword evidence="1" id="KW-0677">Repeat</keyword>
<sequence>MTLSPKFIKTSLIVSMLFLSGCFASAPTKENVEANVQSKVIEIPDEAAKAYKKAITHMNHQQWSQAKSLLVNMTQDYPQLSGPFANLGVIASQQEQWDEAVAYLQKAIEKKPNNVKALNQLGWVYRQQGQFERAEQQYLKAIDADKDYAASYRNIGILYDIYMGNLAKASEHYQTYQSLQSEPDRQVAGWIVDINRRANVETQIAGDSQ</sequence>
<evidence type="ECO:0000256" key="3">
    <source>
        <dbReference type="PROSITE-ProRule" id="PRU00339"/>
    </source>
</evidence>
<keyword evidence="4" id="KW-0732">Signal</keyword>
<comment type="caution">
    <text evidence="5">The sequence shown here is derived from an EMBL/GenBank/DDBJ whole genome shotgun (WGS) entry which is preliminary data.</text>
</comment>
<keyword evidence="6" id="KW-1185">Reference proteome</keyword>
<dbReference type="Gene3D" id="1.25.40.10">
    <property type="entry name" value="Tetratricopeptide repeat domain"/>
    <property type="match status" value="1"/>
</dbReference>
<evidence type="ECO:0000313" key="5">
    <source>
        <dbReference type="EMBL" id="EAT11783.1"/>
    </source>
</evidence>
<name>Q1N0Q0_9GAMM</name>
<evidence type="ECO:0000313" key="6">
    <source>
        <dbReference type="Proteomes" id="UP000004263"/>
    </source>
</evidence>
<dbReference type="PROSITE" id="PS51257">
    <property type="entry name" value="PROKAR_LIPOPROTEIN"/>
    <property type="match status" value="1"/>
</dbReference>
<dbReference type="RefSeq" id="WP_007016384.1">
    <property type="nucleotide sequence ID" value="NZ_AAQH01000013.1"/>
</dbReference>
<dbReference type="STRING" id="207949.RED65_05334"/>
<dbReference type="InterPro" id="IPR051685">
    <property type="entry name" value="Ycf3/AcsC/BcsC/TPR_MFPF"/>
</dbReference>
<dbReference type="AlphaFoldDB" id="Q1N0Q0"/>
<dbReference type="Proteomes" id="UP000004263">
    <property type="component" value="Unassembled WGS sequence"/>
</dbReference>
<feature type="repeat" description="TPR" evidence="3">
    <location>
        <begin position="81"/>
        <end position="114"/>
    </location>
</feature>
<evidence type="ECO:0000256" key="1">
    <source>
        <dbReference type="ARBA" id="ARBA00022737"/>
    </source>
</evidence>
<dbReference type="InterPro" id="IPR011990">
    <property type="entry name" value="TPR-like_helical_dom_sf"/>
</dbReference>
<feature type="chain" id="PRO_5004194838" evidence="4">
    <location>
        <begin position="27"/>
        <end position="209"/>
    </location>
</feature>